<evidence type="ECO:0000259" key="6">
    <source>
        <dbReference type="Pfam" id="PF06305"/>
    </source>
</evidence>
<feature type="domain" description="Lipopolysaccharide assembly protein A" evidence="6">
    <location>
        <begin position="32"/>
        <end position="82"/>
    </location>
</feature>
<keyword evidence="3 5" id="KW-1133">Transmembrane helix</keyword>
<dbReference type="GO" id="GO:0005886">
    <property type="term" value="C:plasma membrane"/>
    <property type="evidence" value="ECO:0007669"/>
    <property type="project" value="InterPro"/>
</dbReference>
<evidence type="ECO:0000256" key="5">
    <source>
        <dbReference type="SAM" id="Phobius"/>
    </source>
</evidence>
<proteinExistence type="predicted"/>
<dbReference type="CDD" id="cd14686">
    <property type="entry name" value="bZIP"/>
    <property type="match status" value="1"/>
</dbReference>
<dbReference type="KEGG" id="gti:FXF46_13710"/>
<gene>
    <name evidence="7" type="ORF">FXF46_13710</name>
</gene>
<keyword evidence="2 5" id="KW-0812">Transmembrane</keyword>
<accession>A0AAJ0QJR6</accession>
<evidence type="ECO:0000313" key="8">
    <source>
        <dbReference type="Proteomes" id="UP000323560"/>
    </source>
</evidence>
<dbReference type="Pfam" id="PF06305">
    <property type="entry name" value="LapA_dom"/>
    <property type="match status" value="1"/>
</dbReference>
<keyword evidence="1" id="KW-1003">Cell membrane</keyword>
<keyword evidence="4 5" id="KW-0472">Membrane</keyword>
<name>A0AAJ0QJR6_GLUTH</name>
<dbReference type="InterPro" id="IPR010445">
    <property type="entry name" value="LapA_dom"/>
</dbReference>
<evidence type="ECO:0000256" key="2">
    <source>
        <dbReference type="ARBA" id="ARBA00022692"/>
    </source>
</evidence>
<evidence type="ECO:0000256" key="1">
    <source>
        <dbReference type="ARBA" id="ARBA00022475"/>
    </source>
</evidence>
<sequence>MLRLLFIVIFLAVLIVFALSNTDLEPIWLISFGWHLSVGTLVLGVGVAGMIFGFLTGWVGEWRQRSRARRSEAHVRTLESQLVELHQRLDRLQTPPVAATEKTTVPLPENRI</sequence>
<evidence type="ECO:0000256" key="3">
    <source>
        <dbReference type="ARBA" id="ARBA00022989"/>
    </source>
</evidence>
<protein>
    <submittedName>
        <fullName evidence="7">LapA family protein</fullName>
    </submittedName>
</protein>
<evidence type="ECO:0000313" key="7">
    <source>
        <dbReference type="EMBL" id="QEH97179.1"/>
    </source>
</evidence>
<dbReference type="AlphaFoldDB" id="A0AAJ0QJR6"/>
<reference evidence="7 8" key="1">
    <citation type="submission" date="2019-08" db="EMBL/GenBank/DDBJ databases">
        <title>Gluconobacter frateurii HD924 genome.</title>
        <authorList>
            <person name="Liu Y."/>
            <person name="Zhang P."/>
        </authorList>
    </citation>
    <scope>NUCLEOTIDE SEQUENCE [LARGE SCALE GENOMIC DNA]</scope>
    <source>
        <strain evidence="7 8">HD924</strain>
    </source>
</reference>
<organism evidence="7 8">
    <name type="scientific">Gluconobacter thailandicus</name>
    <dbReference type="NCBI Taxonomy" id="257438"/>
    <lineage>
        <taxon>Bacteria</taxon>
        <taxon>Pseudomonadati</taxon>
        <taxon>Pseudomonadota</taxon>
        <taxon>Alphaproteobacteria</taxon>
        <taxon>Acetobacterales</taxon>
        <taxon>Acetobacteraceae</taxon>
        <taxon>Gluconobacter</taxon>
    </lineage>
</organism>
<dbReference type="Proteomes" id="UP000323560">
    <property type="component" value="Chromosome"/>
</dbReference>
<feature type="transmembrane region" description="Helical" evidence="5">
    <location>
        <begin position="34"/>
        <end position="60"/>
    </location>
</feature>
<dbReference type="RefSeq" id="WP_007281846.1">
    <property type="nucleotide sequence ID" value="NZ_CP043043.1"/>
</dbReference>
<dbReference type="EMBL" id="CP043043">
    <property type="protein sequence ID" value="QEH97179.1"/>
    <property type="molecule type" value="Genomic_DNA"/>
</dbReference>
<evidence type="ECO:0000256" key="4">
    <source>
        <dbReference type="ARBA" id="ARBA00023136"/>
    </source>
</evidence>